<dbReference type="OrthoDB" id="9800877at2"/>
<dbReference type="InterPro" id="IPR004291">
    <property type="entry name" value="Transposase_IS66_central"/>
</dbReference>
<evidence type="ECO:0000313" key="2">
    <source>
        <dbReference type="EMBL" id="RAI32149.1"/>
    </source>
</evidence>
<gene>
    <name evidence="2" type="ORF">CH338_24675</name>
</gene>
<protein>
    <recommendedName>
        <fullName evidence="1">Transposase IS66 central domain-containing protein</fullName>
    </recommendedName>
</protein>
<evidence type="ECO:0000313" key="3">
    <source>
        <dbReference type="Proteomes" id="UP000248863"/>
    </source>
</evidence>
<organism evidence="2 3">
    <name type="scientific">Rhodoplanes elegans</name>
    <dbReference type="NCBI Taxonomy" id="29408"/>
    <lineage>
        <taxon>Bacteria</taxon>
        <taxon>Pseudomonadati</taxon>
        <taxon>Pseudomonadota</taxon>
        <taxon>Alphaproteobacteria</taxon>
        <taxon>Hyphomicrobiales</taxon>
        <taxon>Nitrobacteraceae</taxon>
        <taxon>Rhodoplanes</taxon>
    </lineage>
</organism>
<dbReference type="Pfam" id="PF03050">
    <property type="entry name" value="DDE_Tnp_IS66"/>
    <property type="match status" value="1"/>
</dbReference>
<comment type="caution">
    <text evidence="2">The sequence shown here is derived from an EMBL/GenBank/DDBJ whole genome shotgun (WGS) entry which is preliminary data.</text>
</comment>
<evidence type="ECO:0000259" key="1">
    <source>
        <dbReference type="Pfam" id="PF03050"/>
    </source>
</evidence>
<sequence length="76" mass="8707">MRDDRPFDGHDPPAAVFFYSRDRTGDHPERHLHRNGGILQADAYAGFNRPYTAGRKPAPRVEAACWSNHIVRKCYP</sequence>
<keyword evidence="3" id="KW-1185">Reference proteome</keyword>
<accession>A0A327K064</accession>
<dbReference type="EMBL" id="NPEU01000446">
    <property type="protein sequence ID" value="RAI32149.1"/>
    <property type="molecule type" value="Genomic_DNA"/>
</dbReference>
<feature type="domain" description="Transposase IS66 central" evidence="1">
    <location>
        <begin position="3"/>
        <end position="74"/>
    </location>
</feature>
<dbReference type="AlphaFoldDB" id="A0A327K064"/>
<name>A0A327K064_9BRAD</name>
<dbReference type="Proteomes" id="UP000248863">
    <property type="component" value="Unassembled WGS sequence"/>
</dbReference>
<reference evidence="2 3" key="1">
    <citation type="submission" date="2017-07" db="EMBL/GenBank/DDBJ databases">
        <title>Draft Genome Sequences of Select Purple Nonsulfur Bacteria.</title>
        <authorList>
            <person name="Lasarre B."/>
            <person name="Mckinlay J.B."/>
        </authorList>
    </citation>
    <scope>NUCLEOTIDE SEQUENCE [LARGE SCALE GENOMIC DNA]</scope>
    <source>
        <strain evidence="2 3">DSM 11907</strain>
    </source>
</reference>
<proteinExistence type="predicted"/>